<organism evidence="1 2">
    <name type="scientific">Populus alba x Populus x berolinensis</name>
    <dbReference type="NCBI Taxonomy" id="444605"/>
    <lineage>
        <taxon>Eukaryota</taxon>
        <taxon>Viridiplantae</taxon>
        <taxon>Streptophyta</taxon>
        <taxon>Embryophyta</taxon>
        <taxon>Tracheophyta</taxon>
        <taxon>Spermatophyta</taxon>
        <taxon>Magnoliopsida</taxon>
        <taxon>eudicotyledons</taxon>
        <taxon>Gunneridae</taxon>
        <taxon>Pentapetalae</taxon>
        <taxon>rosids</taxon>
        <taxon>fabids</taxon>
        <taxon>Malpighiales</taxon>
        <taxon>Salicaceae</taxon>
        <taxon>Saliceae</taxon>
        <taxon>Populus</taxon>
    </lineage>
</organism>
<sequence length="176" mass="19222">MATVVNSTPLCPSVSLKPIIGNSVGGKFLRAKPVFHTGRFPSLEVKATDGSNKSTKTNSIVCADCDGNVACLLVSLTAQQQVSCNCTCCMWPCRSRASIYACFSYDWLFLEFHSVLASLSFPFLVQYRVLNAKVRELILWTTSMDSLKLVDYVGSAEVKGRFCVEVVTELALSVDS</sequence>
<reference evidence="1 2" key="1">
    <citation type="journal article" date="2023" name="Mol. Ecol. Resour.">
        <title>Chromosome-level genome assembly of a triploid poplar Populus alba 'Berolinensis'.</title>
        <authorList>
            <person name="Chen S."/>
            <person name="Yu Y."/>
            <person name="Wang X."/>
            <person name="Wang S."/>
            <person name="Zhang T."/>
            <person name="Zhou Y."/>
            <person name="He R."/>
            <person name="Meng N."/>
            <person name="Wang Y."/>
            <person name="Liu W."/>
            <person name="Liu Z."/>
            <person name="Liu J."/>
            <person name="Guo Q."/>
            <person name="Huang H."/>
            <person name="Sederoff R.R."/>
            <person name="Wang G."/>
            <person name="Qu G."/>
            <person name="Chen S."/>
        </authorList>
    </citation>
    <scope>NUCLEOTIDE SEQUENCE [LARGE SCALE GENOMIC DNA]</scope>
    <source>
        <strain evidence="1">SC-2020</strain>
    </source>
</reference>
<accession>A0AAD6LE70</accession>
<comment type="caution">
    <text evidence="1">The sequence shown here is derived from an EMBL/GenBank/DDBJ whole genome shotgun (WGS) entry which is preliminary data.</text>
</comment>
<name>A0AAD6LE70_9ROSI</name>
<evidence type="ECO:0000313" key="1">
    <source>
        <dbReference type="EMBL" id="KAJ6957681.1"/>
    </source>
</evidence>
<proteinExistence type="predicted"/>
<evidence type="ECO:0000313" key="2">
    <source>
        <dbReference type="Proteomes" id="UP001164929"/>
    </source>
</evidence>
<keyword evidence="2" id="KW-1185">Reference proteome</keyword>
<protein>
    <submittedName>
        <fullName evidence="1">Uncharacterized protein</fullName>
    </submittedName>
</protein>
<dbReference type="Proteomes" id="UP001164929">
    <property type="component" value="Chromosome 18"/>
</dbReference>
<dbReference type="EMBL" id="JAQIZT010000018">
    <property type="protein sequence ID" value="KAJ6957681.1"/>
    <property type="molecule type" value="Genomic_DNA"/>
</dbReference>
<dbReference type="AlphaFoldDB" id="A0AAD6LE70"/>
<gene>
    <name evidence="1" type="ORF">NC653_039599</name>
</gene>